<dbReference type="InterPro" id="IPR006439">
    <property type="entry name" value="HAD-SF_hydro_IA"/>
</dbReference>
<reference evidence="5 6" key="1">
    <citation type="submission" date="2017-02" db="EMBL/GenBank/DDBJ databases">
        <title>Draft genome sequence of Haemophilus paracuniculus CCUG 43573 type strain.</title>
        <authorList>
            <person name="Engstrom-Jakobsson H."/>
            <person name="Salva-Serra F."/>
            <person name="Thorell K."/>
            <person name="Gonzales-Siles L."/>
            <person name="Karlsson R."/>
            <person name="Boulund F."/>
            <person name="Engstrand L."/>
            <person name="Kristiansson E."/>
            <person name="Moore E."/>
        </authorList>
    </citation>
    <scope>NUCLEOTIDE SEQUENCE [LARGE SCALE GENOMIC DNA]</scope>
    <source>
        <strain evidence="5 6">CCUG 43573</strain>
    </source>
</reference>
<dbReference type="GO" id="GO:0046872">
    <property type="term" value="F:metal ion binding"/>
    <property type="evidence" value="ECO:0007669"/>
    <property type="project" value="UniProtKB-KW"/>
</dbReference>
<evidence type="ECO:0000256" key="1">
    <source>
        <dbReference type="ARBA" id="ARBA00001946"/>
    </source>
</evidence>
<dbReference type="EMBL" id="MUYA01000004">
    <property type="protein sequence ID" value="OOR99853.1"/>
    <property type="molecule type" value="Genomic_DNA"/>
</dbReference>
<dbReference type="NCBIfam" id="TIGR01549">
    <property type="entry name" value="HAD-SF-IA-v1"/>
    <property type="match status" value="1"/>
</dbReference>
<evidence type="ECO:0000256" key="4">
    <source>
        <dbReference type="ARBA" id="ARBA00022842"/>
    </source>
</evidence>
<dbReference type="GO" id="GO:0044281">
    <property type="term" value="P:small molecule metabolic process"/>
    <property type="evidence" value="ECO:0007669"/>
    <property type="project" value="UniProtKB-ARBA"/>
</dbReference>
<dbReference type="Pfam" id="PF13419">
    <property type="entry name" value="HAD_2"/>
    <property type="match status" value="1"/>
</dbReference>
<dbReference type="InterPro" id="IPR036412">
    <property type="entry name" value="HAD-like_sf"/>
</dbReference>
<dbReference type="PANTHER" id="PTHR46470:SF2">
    <property type="entry name" value="GLYCERALDEHYDE 3-PHOSPHATE PHOSPHATASE"/>
    <property type="match status" value="1"/>
</dbReference>
<accession>A0A1T0ATF5</accession>
<dbReference type="SFLD" id="SFLDG01129">
    <property type="entry name" value="C1.5:_HAD__Beta-PGM__Phosphata"/>
    <property type="match status" value="1"/>
</dbReference>
<sequence>MMNKYVVFDLDDTLYNEIDFLYSAYKEIANYISPDANLFSKMKEKYHLSENVFDWLIAHYPNIEKQTLLKLYREHMPAISLSQETNEVLNFCKENDYLLGIITDGRSLTQRNKIIALGLDSIFQKIIISEEFGSEKPNPENYKVFMDNEYDIEKYIYIADNPRKDFLAPNKLGWDTVCLLDGGRNIHPQNFDQVSSEYLPKYKIQTISELKDLL</sequence>
<protein>
    <recommendedName>
        <fullName evidence="7">HAD family hydrolase</fullName>
    </recommendedName>
</protein>
<dbReference type="SUPFAM" id="SSF56784">
    <property type="entry name" value="HAD-like"/>
    <property type="match status" value="1"/>
</dbReference>
<comment type="cofactor">
    <cofactor evidence="1">
        <name>Mg(2+)</name>
        <dbReference type="ChEBI" id="CHEBI:18420"/>
    </cofactor>
</comment>
<dbReference type="Gene3D" id="1.10.150.520">
    <property type="match status" value="1"/>
</dbReference>
<evidence type="ECO:0000313" key="5">
    <source>
        <dbReference type="EMBL" id="OOR99853.1"/>
    </source>
</evidence>
<dbReference type="PANTHER" id="PTHR46470">
    <property type="entry name" value="N-ACYLNEURAMINATE-9-PHOSPHATASE"/>
    <property type="match status" value="1"/>
</dbReference>
<dbReference type="Gene3D" id="3.40.50.1000">
    <property type="entry name" value="HAD superfamily/HAD-like"/>
    <property type="match status" value="1"/>
</dbReference>
<dbReference type="AlphaFoldDB" id="A0A1T0ATF5"/>
<evidence type="ECO:0000313" key="6">
    <source>
        <dbReference type="Proteomes" id="UP000190867"/>
    </source>
</evidence>
<evidence type="ECO:0008006" key="7">
    <source>
        <dbReference type="Google" id="ProtNLM"/>
    </source>
</evidence>
<organism evidence="5 6">
    <name type="scientific">Haemophilus paracuniculus</name>
    <dbReference type="NCBI Taxonomy" id="734"/>
    <lineage>
        <taxon>Bacteria</taxon>
        <taxon>Pseudomonadati</taxon>
        <taxon>Pseudomonadota</taxon>
        <taxon>Gammaproteobacteria</taxon>
        <taxon>Pasteurellales</taxon>
        <taxon>Pasteurellaceae</taxon>
        <taxon>Haemophilus</taxon>
    </lineage>
</organism>
<dbReference type="STRING" id="734.B0187_03350"/>
<dbReference type="InterPro" id="IPR041492">
    <property type="entry name" value="HAD_2"/>
</dbReference>
<dbReference type="OrthoDB" id="148966at2"/>
<comment type="caution">
    <text evidence="5">The sequence shown here is derived from an EMBL/GenBank/DDBJ whole genome shotgun (WGS) entry which is preliminary data.</text>
</comment>
<name>A0A1T0ATF5_9PAST</name>
<dbReference type="InterPro" id="IPR023214">
    <property type="entry name" value="HAD_sf"/>
</dbReference>
<dbReference type="GO" id="GO:0016791">
    <property type="term" value="F:phosphatase activity"/>
    <property type="evidence" value="ECO:0007669"/>
    <property type="project" value="TreeGrafter"/>
</dbReference>
<evidence type="ECO:0000256" key="2">
    <source>
        <dbReference type="ARBA" id="ARBA00022723"/>
    </source>
</evidence>
<keyword evidence="3" id="KW-0378">Hydrolase</keyword>
<keyword evidence="6" id="KW-1185">Reference proteome</keyword>
<keyword evidence="4" id="KW-0460">Magnesium</keyword>
<gene>
    <name evidence="5" type="ORF">B0187_03350</name>
</gene>
<evidence type="ECO:0000256" key="3">
    <source>
        <dbReference type="ARBA" id="ARBA00022801"/>
    </source>
</evidence>
<keyword evidence="2" id="KW-0479">Metal-binding</keyword>
<dbReference type="Proteomes" id="UP000190867">
    <property type="component" value="Unassembled WGS sequence"/>
</dbReference>
<dbReference type="SFLD" id="SFLDS00003">
    <property type="entry name" value="Haloacid_Dehalogenase"/>
    <property type="match status" value="1"/>
</dbReference>
<dbReference type="InterPro" id="IPR051400">
    <property type="entry name" value="HAD-like_hydrolase"/>
</dbReference>
<proteinExistence type="predicted"/>